<evidence type="ECO:0000256" key="1">
    <source>
        <dbReference type="SAM" id="MobiDB-lite"/>
    </source>
</evidence>
<dbReference type="InterPro" id="IPR009057">
    <property type="entry name" value="Homeodomain-like_sf"/>
</dbReference>
<feature type="compositionally biased region" description="Polar residues" evidence="1">
    <location>
        <begin position="158"/>
        <end position="167"/>
    </location>
</feature>
<feature type="compositionally biased region" description="Low complexity" evidence="1">
    <location>
        <begin position="332"/>
        <end position="343"/>
    </location>
</feature>
<evidence type="ECO:0000259" key="2">
    <source>
        <dbReference type="Pfam" id="PF13556"/>
    </source>
</evidence>
<dbReference type="Pfam" id="PF13556">
    <property type="entry name" value="HTH_30"/>
    <property type="match status" value="1"/>
</dbReference>
<comment type="caution">
    <text evidence="3">The sequence shown here is derived from an EMBL/GenBank/DDBJ whole genome shotgun (WGS) entry which is preliminary data.</text>
</comment>
<dbReference type="PANTHER" id="PTHR33744">
    <property type="entry name" value="CARBOHYDRATE DIACID REGULATOR"/>
    <property type="match status" value="1"/>
</dbReference>
<evidence type="ECO:0000313" key="4">
    <source>
        <dbReference type="Proteomes" id="UP001185028"/>
    </source>
</evidence>
<proteinExistence type="predicted"/>
<dbReference type="InterPro" id="IPR042070">
    <property type="entry name" value="PucR_C-HTH_sf"/>
</dbReference>
<accession>A0ABU1J4S0</accession>
<feature type="compositionally biased region" description="Polar residues" evidence="1">
    <location>
        <begin position="116"/>
        <end position="128"/>
    </location>
</feature>
<dbReference type="InterPro" id="IPR025736">
    <property type="entry name" value="PucR_C-HTH_dom"/>
</dbReference>
<feature type="region of interest" description="Disordered" evidence="1">
    <location>
        <begin position="104"/>
        <end position="128"/>
    </location>
</feature>
<dbReference type="EMBL" id="JAVDQH010000024">
    <property type="protein sequence ID" value="MDR6246245.1"/>
    <property type="molecule type" value="Genomic_DNA"/>
</dbReference>
<dbReference type="Proteomes" id="UP001185028">
    <property type="component" value="Unassembled WGS sequence"/>
</dbReference>
<name>A0ABU1J4S0_9BACL</name>
<feature type="region of interest" description="Disordered" evidence="1">
    <location>
        <begin position="329"/>
        <end position="379"/>
    </location>
</feature>
<keyword evidence="4" id="KW-1185">Reference proteome</keyword>
<feature type="region of interest" description="Disordered" evidence="1">
    <location>
        <begin position="158"/>
        <end position="194"/>
    </location>
</feature>
<dbReference type="PANTHER" id="PTHR33744:SF15">
    <property type="entry name" value="CARBOHYDRATE DIACID REGULATOR"/>
    <property type="match status" value="1"/>
</dbReference>
<feature type="compositionally biased region" description="Basic and acidic residues" evidence="1">
    <location>
        <begin position="360"/>
        <end position="372"/>
    </location>
</feature>
<organism evidence="3 4">
    <name type="scientific">Paenibacillus hunanensis</name>
    <dbReference type="NCBI Taxonomy" id="539262"/>
    <lineage>
        <taxon>Bacteria</taxon>
        <taxon>Bacillati</taxon>
        <taxon>Bacillota</taxon>
        <taxon>Bacilli</taxon>
        <taxon>Bacillales</taxon>
        <taxon>Paenibacillaceae</taxon>
        <taxon>Paenibacillus</taxon>
    </lineage>
</organism>
<dbReference type="SUPFAM" id="SSF46689">
    <property type="entry name" value="Homeodomain-like"/>
    <property type="match status" value="1"/>
</dbReference>
<protein>
    <recommendedName>
        <fullName evidence="2">PucR C-terminal helix-turn-helix domain-containing protein</fullName>
    </recommendedName>
</protein>
<feature type="domain" description="PucR C-terminal helix-turn-helix" evidence="2">
    <location>
        <begin position="482"/>
        <end position="538"/>
    </location>
</feature>
<feature type="compositionally biased region" description="Basic and acidic residues" evidence="1">
    <location>
        <begin position="104"/>
        <end position="115"/>
    </location>
</feature>
<sequence>MMDINELRQRIEQIMGIKIREHHMSEEEWESIYTVSHIEDVSRHVTNTEEEQINPNWAQSYEVNSKHGYKQNNAFQQYESVDLNEEATNQLTAYEKASYKEYENKEYEKSRDEKIISSQSKRTGAPTSTNERVMIPVWQGNGRVVVWEPSIPLVESSINSEASKTSTQESSDPSSDECSDQSLNKKENANDGGLPDAIGEIELSELHRLYQLLELLLPSVTGMQPIVVAAPVSGPEQEARELGQWLVRQLSLRSLSVEIPEELAIRRRLNRAMVPFVMVADSLPSGTLHPKQLGTLLSSYFDRTVLLIPLQENEWLILANHGLIEDEETLEKQSISSTKSRSSSIEEKGSKASRSNNGHGSKEARESAREGWDGAGEGEDTEEDLLTAFALGLHELVASEWVGSFHISVGLPLHPLHGLAQMVSQLRETIHLGRLFHVTEHIHLPWELRLESLLYRIPEDERLRFVEAADRYSQLFDDDETVATLETFFKMDCNVSETAKQLYIHRNTLLYRLDRIKQDTQLDVRRFEDAVLMRLTLLLYKVTKS</sequence>
<evidence type="ECO:0000313" key="3">
    <source>
        <dbReference type="EMBL" id="MDR6246245.1"/>
    </source>
</evidence>
<reference evidence="3 4" key="1">
    <citation type="submission" date="2023-07" db="EMBL/GenBank/DDBJ databases">
        <title>Genomic Encyclopedia of Type Strains, Phase IV (KMG-IV): sequencing the most valuable type-strain genomes for metagenomic binning, comparative biology and taxonomic classification.</title>
        <authorList>
            <person name="Goeker M."/>
        </authorList>
    </citation>
    <scope>NUCLEOTIDE SEQUENCE [LARGE SCALE GENOMIC DNA]</scope>
    <source>
        <strain evidence="3 4">DSM 22170</strain>
    </source>
</reference>
<dbReference type="InterPro" id="IPR051448">
    <property type="entry name" value="CdaR-like_regulators"/>
</dbReference>
<dbReference type="Gene3D" id="1.10.10.2840">
    <property type="entry name" value="PucR C-terminal helix-turn-helix domain"/>
    <property type="match status" value="1"/>
</dbReference>
<gene>
    <name evidence="3" type="ORF">JOC58_004165</name>
</gene>
<dbReference type="RefSeq" id="WP_373289178.1">
    <property type="nucleotide sequence ID" value="NZ_BMMB01000013.1"/>
</dbReference>